<evidence type="ECO:0000256" key="1">
    <source>
        <dbReference type="ARBA" id="ARBA00004123"/>
    </source>
</evidence>
<dbReference type="HOGENOM" id="CLU_042594_5_0_1"/>
<dbReference type="Gramene" id="KQJ95602">
    <property type="protein sequence ID" value="KQJ95602"/>
    <property type="gene ID" value="BRADI_3g18070v3"/>
</dbReference>
<dbReference type="SMART" id="SM00380">
    <property type="entry name" value="AP2"/>
    <property type="match status" value="1"/>
</dbReference>
<dbReference type="Pfam" id="PF00847">
    <property type="entry name" value="AP2"/>
    <property type="match status" value="1"/>
</dbReference>
<evidence type="ECO:0000259" key="7">
    <source>
        <dbReference type="PROSITE" id="PS51032"/>
    </source>
</evidence>
<evidence type="ECO:0000313" key="9">
    <source>
        <dbReference type="EnsemblPlants" id="KQJ95602"/>
    </source>
</evidence>
<dbReference type="FunFam" id="3.30.730.10:FF:000001">
    <property type="entry name" value="Ethylene-responsive transcription factor 2"/>
    <property type="match status" value="1"/>
</dbReference>
<dbReference type="RefSeq" id="XP_003573559.1">
    <property type="nucleotide sequence ID" value="XM_003573511.4"/>
</dbReference>
<feature type="domain" description="AP2/ERF" evidence="7">
    <location>
        <begin position="20"/>
        <end position="77"/>
    </location>
</feature>
<feature type="compositionally biased region" description="Basic and acidic residues" evidence="6">
    <location>
        <begin position="1"/>
        <end position="21"/>
    </location>
</feature>
<feature type="region of interest" description="Disordered" evidence="6">
    <location>
        <begin position="1"/>
        <end position="26"/>
    </location>
</feature>
<sequence>MAAKGEDGGGNKGRWGDEPRMRGVRKRPWGRYSAEIRDPGKKKRVWLGTYGTAHQAARAYDAAARRLRGPNAKTNFPLLPPASAAAANAVPFAFLHKAPSAGSSSAAAGSSSSGATSSSSTSLFRFREESPAGFLTAAPAASLELTLGIVVPAKAAAVAFDLNFPPPAEM</sequence>
<evidence type="ECO:0000256" key="4">
    <source>
        <dbReference type="ARBA" id="ARBA00023163"/>
    </source>
</evidence>
<keyword evidence="4" id="KW-0804">Transcription</keyword>
<dbReference type="STRING" id="15368.I1I1Z7"/>
<dbReference type="OrthoDB" id="1931494at2759"/>
<dbReference type="GO" id="GO:0005634">
    <property type="term" value="C:nucleus"/>
    <property type="evidence" value="ECO:0007669"/>
    <property type="project" value="UniProtKB-SubCell"/>
</dbReference>
<reference evidence="8 9" key="1">
    <citation type="journal article" date="2010" name="Nature">
        <title>Genome sequencing and analysis of the model grass Brachypodium distachyon.</title>
        <authorList>
            <consortium name="International Brachypodium Initiative"/>
        </authorList>
    </citation>
    <scope>NUCLEOTIDE SEQUENCE [LARGE SCALE GENOMIC DNA]</scope>
    <source>
        <strain evidence="8 9">Bd21</strain>
    </source>
</reference>
<evidence type="ECO:0000256" key="5">
    <source>
        <dbReference type="ARBA" id="ARBA00023242"/>
    </source>
</evidence>
<dbReference type="GO" id="GO:0003677">
    <property type="term" value="F:DNA binding"/>
    <property type="evidence" value="ECO:0007669"/>
    <property type="project" value="UniProtKB-KW"/>
</dbReference>
<feature type="region of interest" description="Disordered" evidence="6">
    <location>
        <begin position="100"/>
        <end position="121"/>
    </location>
</feature>
<dbReference type="AlphaFoldDB" id="I1I1Z7"/>
<dbReference type="PANTHER" id="PTHR31677">
    <property type="entry name" value="AP2 DOMAIN CLASS TRANSCRIPTION FACTOR"/>
    <property type="match status" value="1"/>
</dbReference>
<dbReference type="PROSITE" id="PS51032">
    <property type="entry name" value="AP2_ERF"/>
    <property type="match status" value="1"/>
</dbReference>
<keyword evidence="10" id="KW-1185">Reference proteome</keyword>
<gene>
    <name evidence="9" type="primary">LOC100838809</name>
    <name evidence="8" type="ORF">BRADI_3g18070v3</name>
</gene>
<dbReference type="InterPro" id="IPR001471">
    <property type="entry name" value="AP2/ERF_dom"/>
</dbReference>
<comment type="subcellular location">
    <subcellularLocation>
        <location evidence="1">Nucleus</location>
    </subcellularLocation>
</comment>
<evidence type="ECO:0000256" key="6">
    <source>
        <dbReference type="SAM" id="MobiDB-lite"/>
    </source>
</evidence>
<dbReference type="eggNOG" id="ENOG502RYHI">
    <property type="taxonomic scope" value="Eukaryota"/>
</dbReference>
<dbReference type="InterPro" id="IPR016177">
    <property type="entry name" value="DNA-bd_dom_sf"/>
</dbReference>
<dbReference type="KEGG" id="bdi:100838809"/>
<evidence type="ECO:0000256" key="2">
    <source>
        <dbReference type="ARBA" id="ARBA00023015"/>
    </source>
</evidence>
<evidence type="ECO:0000313" key="10">
    <source>
        <dbReference type="Proteomes" id="UP000008810"/>
    </source>
</evidence>
<dbReference type="InterPro" id="IPR036955">
    <property type="entry name" value="AP2/ERF_dom_sf"/>
</dbReference>
<evidence type="ECO:0000256" key="3">
    <source>
        <dbReference type="ARBA" id="ARBA00023125"/>
    </source>
</evidence>
<name>I1I1Z7_BRADI</name>
<dbReference type="CDD" id="cd00018">
    <property type="entry name" value="AP2"/>
    <property type="match status" value="1"/>
</dbReference>
<evidence type="ECO:0000313" key="8">
    <source>
        <dbReference type="EMBL" id="KQJ95602.1"/>
    </source>
</evidence>
<proteinExistence type="predicted"/>
<accession>I1I1Z7</accession>
<dbReference type="PANTHER" id="PTHR31677:SF231">
    <property type="entry name" value="ETHYLENE-RESPONSIVE TRANSCRIPTION FACTOR 4"/>
    <property type="match status" value="1"/>
</dbReference>
<dbReference type="EnsemblPlants" id="KQJ95602">
    <property type="protein sequence ID" value="KQJ95602"/>
    <property type="gene ID" value="BRADI_3g18070v3"/>
</dbReference>
<keyword evidence="5" id="KW-0539">Nucleus</keyword>
<dbReference type="Gene3D" id="3.30.730.10">
    <property type="entry name" value="AP2/ERF domain"/>
    <property type="match status" value="1"/>
</dbReference>
<dbReference type="SUPFAM" id="SSF54171">
    <property type="entry name" value="DNA-binding domain"/>
    <property type="match status" value="1"/>
</dbReference>
<dbReference type="PRINTS" id="PR00367">
    <property type="entry name" value="ETHRSPELEMNT"/>
</dbReference>
<dbReference type="Proteomes" id="UP000008810">
    <property type="component" value="Chromosome 3"/>
</dbReference>
<protein>
    <recommendedName>
        <fullName evidence="7">AP2/ERF domain-containing protein</fullName>
    </recommendedName>
</protein>
<reference evidence="9" key="3">
    <citation type="submission" date="2018-08" db="UniProtKB">
        <authorList>
            <consortium name="EnsemblPlants"/>
        </authorList>
    </citation>
    <scope>IDENTIFICATION</scope>
    <source>
        <strain evidence="9">cv. Bd21</strain>
    </source>
</reference>
<dbReference type="EMBL" id="CM000882">
    <property type="protein sequence ID" value="KQJ95602.1"/>
    <property type="molecule type" value="Genomic_DNA"/>
</dbReference>
<organism evidence="9">
    <name type="scientific">Brachypodium distachyon</name>
    <name type="common">Purple false brome</name>
    <name type="synonym">Trachynia distachya</name>
    <dbReference type="NCBI Taxonomy" id="15368"/>
    <lineage>
        <taxon>Eukaryota</taxon>
        <taxon>Viridiplantae</taxon>
        <taxon>Streptophyta</taxon>
        <taxon>Embryophyta</taxon>
        <taxon>Tracheophyta</taxon>
        <taxon>Spermatophyta</taxon>
        <taxon>Magnoliopsida</taxon>
        <taxon>Liliopsida</taxon>
        <taxon>Poales</taxon>
        <taxon>Poaceae</taxon>
        <taxon>BOP clade</taxon>
        <taxon>Pooideae</taxon>
        <taxon>Stipodae</taxon>
        <taxon>Brachypodieae</taxon>
        <taxon>Brachypodium</taxon>
    </lineage>
</organism>
<reference evidence="8" key="2">
    <citation type="submission" date="2017-06" db="EMBL/GenBank/DDBJ databases">
        <title>WGS assembly of Brachypodium distachyon.</title>
        <authorList>
            <consortium name="The International Brachypodium Initiative"/>
            <person name="Lucas S."/>
            <person name="Harmon-Smith M."/>
            <person name="Lail K."/>
            <person name="Tice H."/>
            <person name="Grimwood J."/>
            <person name="Bruce D."/>
            <person name="Barry K."/>
            <person name="Shu S."/>
            <person name="Lindquist E."/>
            <person name="Wang M."/>
            <person name="Pitluck S."/>
            <person name="Vogel J.P."/>
            <person name="Garvin D.F."/>
            <person name="Mockler T.C."/>
            <person name="Schmutz J."/>
            <person name="Rokhsar D."/>
            <person name="Bevan M.W."/>
        </authorList>
    </citation>
    <scope>NUCLEOTIDE SEQUENCE</scope>
    <source>
        <strain evidence="8">Bd21</strain>
    </source>
</reference>
<dbReference type="GeneID" id="100838809"/>
<keyword evidence="3" id="KW-0238">DNA-binding</keyword>
<dbReference type="GO" id="GO:0003700">
    <property type="term" value="F:DNA-binding transcription factor activity"/>
    <property type="evidence" value="ECO:0007669"/>
    <property type="project" value="InterPro"/>
</dbReference>
<keyword evidence="2" id="KW-0805">Transcription regulation</keyword>